<feature type="chain" id="PRO_5030549047" evidence="1">
    <location>
        <begin position="24"/>
        <end position="120"/>
    </location>
</feature>
<dbReference type="AlphaFoldDB" id="A0A7Z7NFN5"/>
<evidence type="ECO:0000313" key="2">
    <source>
        <dbReference type="EMBL" id="SOO22873.1"/>
    </source>
</evidence>
<accession>A0A7Z7NFN5</accession>
<gene>
    <name evidence="2" type="ORF">XFF6991_170043</name>
</gene>
<comment type="caution">
    <text evidence="2">The sequence shown here is derived from an EMBL/GenBank/DDBJ whole genome shotgun (WGS) entry which is preliminary data.</text>
</comment>
<sequence length="120" mass="13284">MTRFVAACIALLLWACLSTPASATSSLSFEGGGYWIDFEIGHVARPVIASLRFNAPGASETVLLRGNFQVKTFDTKRRILRLIYTGDDRRVPPFTLVVLANRSTLTVNGKQINSSFSWEM</sequence>
<reference evidence="2 3" key="1">
    <citation type="submission" date="2017-10" db="EMBL/GenBank/DDBJ databases">
        <authorList>
            <person name="Regsiter A."/>
            <person name="William W."/>
        </authorList>
    </citation>
    <scope>NUCLEOTIDE SEQUENCE [LARGE SCALE GENOMIC DNA]</scope>
    <source>
        <strain evidence="2 3">CFBP6991</strain>
    </source>
</reference>
<dbReference type="Proteomes" id="UP000234345">
    <property type="component" value="Unassembled WGS sequence"/>
</dbReference>
<organism evidence="2 3">
    <name type="scientific">Xanthomonas campestris pv. phaseoli</name>
    <dbReference type="NCBI Taxonomy" id="317013"/>
    <lineage>
        <taxon>Bacteria</taxon>
        <taxon>Pseudomonadati</taxon>
        <taxon>Pseudomonadota</taxon>
        <taxon>Gammaproteobacteria</taxon>
        <taxon>Lysobacterales</taxon>
        <taxon>Lysobacteraceae</taxon>
        <taxon>Xanthomonas</taxon>
    </lineage>
</organism>
<dbReference type="EMBL" id="OCZC01000045">
    <property type="protein sequence ID" value="SOO22873.1"/>
    <property type="molecule type" value="Genomic_DNA"/>
</dbReference>
<feature type="signal peptide" evidence="1">
    <location>
        <begin position="1"/>
        <end position="23"/>
    </location>
</feature>
<name>A0A7Z7NFN5_XANCH</name>
<evidence type="ECO:0000313" key="3">
    <source>
        <dbReference type="Proteomes" id="UP000234345"/>
    </source>
</evidence>
<keyword evidence="1" id="KW-0732">Signal</keyword>
<evidence type="ECO:0000256" key="1">
    <source>
        <dbReference type="SAM" id="SignalP"/>
    </source>
</evidence>
<proteinExistence type="predicted"/>
<protein>
    <submittedName>
        <fullName evidence="2">Secreted protein</fullName>
    </submittedName>
</protein>